<reference evidence="1" key="1">
    <citation type="submission" date="2016-10" db="EMBL/GenBank/DDBJ databases">
        <title>Sequence of Gallionella enrichment culture.</title>
        <authorList>
            <person name="Poehlein A."/>
            <person name="Muehling M."/>
            <person name="Daniel R."/>
        </authorList>
    </citation>
    <scope>NUCLEOTIDE SEQUENCE</scope>
</reference>
<protein>
    <submittedName>
        <fullName evidence="1">Uncharacterized protein</fullName>
    </submittedName>
</protein>
<accession>A0A1J5PE65</accession>
<sequence>MTDKQRAAMYRNRRYESAMVAHEDLKGATTAVLLAGLARQLKAVSDPNHADIARDIAAQLIKELCERHEIRLAHAHEID</sequence>
<comment type="caution">
    <text evidence="1">The sequence shown here is derived from an EMBL/GenBank/DDBJ whole genome shotgun (WGS) entry which is preliminary data.</text>
</comment>
<proteinExistence type="predicted"/>
<dbReference type="EMBL" id="MLJW01004458">
    <property type="protein sequence ID" value="OIQ69929.1"/>
    <property type="molecule type" value="Genomic_DNA"/>
</dbReference>
<evidence type="ECO:0000313" key="1">
    <source>
        <dbReference type="EMBL" id="OIQ69929.1"/>
    </source>
</evidence>
<name>A0A1J5PE65_9ZZZZ</name>
<dbReference type="AlphaFoldDB" id="A0A1J5PE65"/>
<gene>
    <name evidence="1" type="ORF">GALL_484650</name>
</gene>
<organism evidence="1">
    <name type="scientific">mine drainage metagenome</name>
    <dbReference type="NCBI Taxonomy" id="410659"/>
    <lineage>
        <taxon>unclassified sequences</taxon>
        <taxon>metagenomes</taxon>
        <taxon>ecological metagenomes</taxon>
    </lineage>
</organism>